<proteinExistence type="predicted"/>
<accession>A0A0E9WXV6</accession>
<sequence length="48" mass="5372">MCHSAPAQLLQSFHMNAVPRLREGSAGLPHICLVREPEHCSQIGQHQR</sequence>
<reference evidence="1" key="2">
    <citation type="journal article" date="2015" name="Fish Shellfish Immunol.">
        <title>Early steps in the European eel (Anguilla anguilla)-Vibrio vulnificus interaction in the gills: Role of the RtxA13 toxin.</title>
        <authorList>
            <person name="Callol A."/>
            <person name="Pajuelo D."/>
            <person name="Ebbesson L."/>
            <person name="Teles M."/>
            <person name="MacKenzie S."/>
            <person name="Amaro C."/>
        </authorList>
    </citation>
    <scope>NUCLEOTIDE SEQUENCE</scope>
</reference>
<evidence type="ECO:0000313" key="1">
    <source>
        <dbReference type="EMBL" id="JAH95031.1"/>
    </source>
</evidence>
<organism evidence="1">
    <name type="scientific">Anguilla anguilla</name>
    <name type="common">European freshwater eel</name>
    <name type="synonym">Muraena anguilla</name>
    <dbReference type="NCBI Taxonomy" id="7936"/>
    <lineage>
        <taxon>Eukaryota</taxon>
        <taxon>Metazoa</taxon>
        <taxon>Chordata</taxon>
        <taxon>Craniata</taxon>
        <taxon>Vertebrata</taxon>
        <taxon>Euteleostomi</taxon>
        <taxon>Actinopterygii</taxon>
        <taxon>Neopterygii</taxon>
        <taxon>Teleostei</taxon>
        <taxon>Anguilliformes</taxon>
        <taxon>Anguillidae</taxon>
        <taxon>Anguilla</taxon>
    </lineage>
</organism>
<dbReference type="EMBL" id="GBXM01013546">
    <property type="protein sequence ID" value="JAH95031.1"/>
    <property type="molecule type" value="Transcribed_RNA"/>
</dbReference>
<protein>
    <submittedName>
        <fullName evidence="1">Uncharacterized protein</fullName>
    </submittedName>
</protein>
<reference evidence="1" key="1">
    <citation type="submission" date="2014-11" db="EMBL/GenBank/DDBJ databases">
        <authorList>
            <person name="Amaro Gonzalez C."/>
        </authorList>
    </citation>
    <scope>NUCLEOTIDE SEQUENCE</scope>
</reference>
<dbReference type="AlphaFoldDB" id="A0A0E9WXV6"/>
<name>A0A0E9WXV6_ANGAN</name>